<gene>
    <name evidence="1" type="ORF">GD597_17655</name>
</gene>
<comment type="caution">
    <text evidence="1">The sequence shown here is derived from an EMBL/GenBank/DDBJ whole genome shotgun (WGS) entry which is preliminary data.</text>
</comment>
<organism evidence="1 2">
    <name type="scientific">Limnovirga soli</name>
    <dbReference type="NCBI Taxonomy" id="2656915"/>
    <lineage>
        <taxon>Bacteria</taxon>
        <taxon>Pseudomonadati</taxon>
        <taxon>Bacteroidota</taxon>
        <taxon>Chitinophagia</taxon>
        <taxon>Chitinophagales</taxon>
        <taxon>Chitinophagaceae</taxon>
        <taxon>Limnovirga</taxon>
    </lineage>
</organism>
<sequence length="321" mass="37168">MEYSDIEKKWSRISLAADENYSSLQLAADISVRLLIAYDRKMKRCLILSMLNAESLDFVNNLREHISFQYFDQSGHVIVTLIDDRFREQFNAFIYSAYLNLKPITIVKDAALILAKTYHKWSDFFSEIIISSLSTEEVMGLWGELFYLKRKMDNTKAELLNDHLKCWVGPFGKTHDFEFPDSDTEIKTKVEEISYVNISSEFQLDTVNGKPLLLHVISVNKNTYYGITLGIIVRDIYEMISSKLGDVSLFLKALSRAGLPWQDIDKYNEHSFSVRVETTYDCLNTRFPKIIRANLASEISNVKYRLNLDSLSDFITDKVKH</sequence>
<dbReference type="AlphaFoldDB" id="A0A8J8JSS2"/>
<dbReference type="EMBL" id="WHPF01000014">
    <property type="protein sequence ID" value="NNV57302.1"/>
    <property type="molecule type" value="Genomic_DNA"/>
</dbReference>
<dbReference type="RefSeq" id="WP_171609250.1">
    <property type="nucleotide sequence ID" value="NZ_WHPF01000014.1"/>
</dbReference>
<evidence type="ECO:0000313" key="2">
    <source>
        <dbReference type="Proteomes" id="UP000598971"/>
    </source>
</evidence>
<keyword evidence="2" id="KW-1185">Reference proteome</keyword>
<protein>
    <submittedName>
        <fullName evidence="1">PD-(D/E)XK motif protein</fullName>
    </submittedName>
</protein>
<proteinExistence type="predicted"/>
<name>A0A8J8JSS2_9BACT</name>
<reference evidence="1" key="1">
    <citation type="submission" date="2019-10" db="EMBL/GenBank/DDBJ databases">
        <title>Draft genome sequence of Panacibacter sp. KCS-6.</title>
        <authorList>
            <person name="Yim K.J."/>
        </authorList>
    </citation>
    <scope>NUCLEOTIDE SEQUENCE</scope>
    <source>
        <strain evidence="1">KCS-6</strain>
    </source>
</reference>
<dbReference type="InterPro" id="IPR025534">
    <property type="entry name" value="DUF4420"/>
</dbReference>
<dbReference type="Proteomes" id="UP000598971">
    <property type="component" value="Unassembled WGS sequence"/>
</dbReference>
<dbReference type="Pfam" id="PF14390">
    <property type="entry name" value="DUF4420"/>
    <property type="match status" value="1"/>
</dbReference>
<evidence type="ECO:0000313" key="1">
    <source>
        <dbReference type="EMBL" id="NNV57302.1"/>
    </source>
</evidence>
<accession>A0A8J8JSS2</accession>